<sequence>MDNPQQERAELDDILQRLREDGQEPGATADERLRHLWRLHLRSEGSLRALTQDLEEVRSQQVAEMKEVENYVDHIRNLSEEREALTAEYERENEQLRGELQQLRLEQEAHLKEVEEMLDQEGLAEISHSSPSEQIAYLLVERATLLEKLESAERKLDSQSYTGSLREVHLQEELDQIRQTLEEELRQQRESMQRTKETMNKDPLSPTTSSWKKLFGVHTAAQGAHAGASTHDAELSSERRRWECAERDLDEASRRLSMAHEEIRRLTDELDIARKAGSDPELQRARQEVEQLRVEVEELKESDLLELQRVKEHNVRLDKEILSLRSRVRSLDSERKTLLQTVEKLKEEVQQNQVRETVSELESLPQQLDQVNSGLQQACLSKTEPKLLSQDRATASLTQAACAGDTENDAHQQLHDRCRQELQDRGYQVQELHRKLLKLQREHEELGERNEELESILGETQNRTKEERERFESETEGLHRKITGLDAELSRLRKKQQQWEGKGVAVPSSEMSDAEQALQQQLKSSRDREAVLEGCLTEEKEWRKQLEADLSAAQSALKKSKEVLSTQNLFLSLRASVEECSALNASLTKAREERTLLERKVCELELSAKQLEGDVEQHRAACSLAQEELRECREREAELRGELHRAEGECSTLRGEVLESRAQGASPQQRLSESVQERLGLELQSHRLRQGTGREANPEQPQHRPSHRVTEEGVNELVSLKVEMGRLQSTLEEERLLASQHQLALQAQIGEGHGRAKSQESLLQQMGEECLQLTQDLQRTQNLFSSAERELRYEREKNLDQKRHGTLLEQENTKVKAELKQAQSRLAGVEQASASLSAELESSQQRGRELELELLHRTESVRVQRSLQEELRAESSRLLSADKKVRELQQQLKGAQHQLRLAETRVQEMEQLQREARDSTESLATLRGRLQEEQLCRKLLEQKGEELQQQLRSLREKEASLSRSNTELNHRLHQQGARLSVLKEEHSTVTDEHQHSQKTNQNLSDQLLSCQHESERLQEELRRVLHQLDSHVRRYSEKQARHKAKLRRAKEFFLRETVERDGRIRKLEKDLMLARSLTEKEQEWIRKVTDVNEKLLVEKRELLRRLSEEEELGQTCTRTISTRQHRLNCLEEENRQLQDRTLRLSNQVGGLERALRSVQSVCSMEELKKAFPTESLLLNSSLLQPSNPSLTAGVCDTLGIMDAIRRVKASELPESLKSSFSTPRSQPSDIGYLNLSSPAARPGSQDPDESQSLGSDEV</sequence>
<accession>A0AAD8FXX2</accession>
<feature type="region of interest" description="Disordered" evidence="2">
    <location>
        <begin position="688"/>
        <end position="712"/>
    </location>
</feature>
<feature type="coiled-coil region" evidence="1">
    <location>
        <begin position="1000"/>
        <end position="1034"/>
    </location>
</feature>
<feature type="compositionally biased region" description="Polar residues" evidence="2">
    <location>
        <begin position="1216"/>
        <end position="1228"/>
    </location>
</feature>
<dbReference type="AlphaFoldDB" id="A0AAD8FXX2"/>
<dbReference type="Pfam" id="PF15742">
    <property type="entry name" value="DUF4686"/>
    <property type="match status" value="1"/>
</dbReference>
<feature type="coiled-coil region" evidence="1">
    <location>
        <begin position="543"/>
        <end position="649"/>
    </location>
</feature>
<feature type="region of interest" description="Disordered" evidence="2">
    <location>
        <begin position="187"/>
        <end position="208"/>
    </location>
</feature>
<dbReference type="Proteomes" id="UP001230051">
    <property type="component" value="Unassembled WGS sequence"/>
</dbReference>
<feature type="coiled-coil region" evidence="1">
    <location>
        <begin position="763"/>
        <end position="964"/>
    </location>
</feature>
<evidence type="ECO:0000313" key="3">
    <source>
        <dbReference type="EMBL" id="KAK1157279.1"/>
    </source>
</evidence>
<dbReference type="InterPro" id="IPR052825">
    <property type="entry name" value="CCD-Prefoldin_beta-like"/>
</dbReference>
<dbReference type="InterPro" id="IPR031476">
    <property type="entry name" value="DUF4686"/>
</dbReference>
<comment type="caution">
    <text evidence="3">The sequence shown here is derived from an EMBL/GenBank/DDBJ whole genome shotgun (WGS) entry which is preliminary data.</text>
</comment>
<dbReference type="PANTHER" id="PTHR34479">
    <property type="entry name" value="COILED-COIL DOMAIN-CONTAINING PROTEIN 30"/>
    <property type="match status" value="1"/>
</dbReference>
<gene>
    <name evidence="3" type="primary">CCDC30</name>
    <name evidence="3" type="ORF">AOXY_G24900</name>
</gene>
<reference evidence="3" key="1">
    <citation type="submission" date="2022-02" db="EMBL/GenBank/DDBJ databases">
        <title>Atlantic sturgeon de novo genome assembly.</title>
        <authorList>
            <person name="Stock M."/>
            <person name="Klopp C."/>
            <person name="Guiguen Y."/>
            <person name="Cabau C."/>
            <person name="Parinello H."/>
            <person name="Santidrian Yebra-Pimentel E."/>
            <person name="Kuhl H."/>
            <person name="Dirks R.P."/>
            <person name="Guessner J."/>
            <person name="Wuertz S."/>
            <person name="Du K."/>
            <person name="Schartl M."/>
        </authorList>
    </citation>
    <scope>NUCLEOTIDE SEQUENCE</scope>
    <source>
        <strain evidence="3">STURGEONOMICS-FGT-2020</strain>
        <tissue evidence="3">Whole blood</tissue>
    </source>
</reference>
<dbReference type="PANTHER" id="PTHR34479:SF1">
    <property type="entry name" value="COILED-COIL DOMAIN-CONTAINING PROTEIN 30"/>
    <property type="match status" value="1"/>
</dbReference>
<evidence type="ECO:0000256" key="1">
    <source>
        <dbReference type="SAM" id="Coils"/>
    </source>
</evidence>
<keyword evidence="4" id="KW-1185">Reference proteome</keyword>
<feature type="coiled-coil region" evidence="1">
    <location>
        <begin position="235"/>
        <end position="302"/>
    </location>
</feature>
<evidence type="ECO:0000313" key="4">
    <source>
        <dbReference type="Proteomes" id="UP001230051"/>
    </source>
</evidence>
<feature type="coiled-coil region" evidence="1">
    <location>
        <begin position="429"/>
        <end position="470"/>
    </location>
</feature>
<feature type="coiled-coil region" evidence="1">
    <location>
        <begin position="1092"/>
        <end position="1147"/>
    </location>
</feature>
<dbReference type="EMBL" id="JAGXEW010000026">
    <property type="protein sequence ID" value="KAK1157279.1"/>
    <property type="molecule type" value="Genomic_DNA"/>
</dbReference>
<name>A0AAD8FXX2_ACIOX</name>
<dbReference type="Gene3D" id="1.10.287.1490">
    <property type="match status" value="1"/>
</dbReference>
<protein>
    <submittedName>
        <fullName evidence="3">Coiled-coil domain-containing protein 30</fullName>
    </submittedName>
</protein>
<feature type="region of interest" description="Disordered" evidence="2">
    <location>
        <begin position="1212"/>
        <end position="1258"/>
    </location>
</feature>
<keyword evidence="1" id="KW-0175">Coiled coil</keyword>
<feature type="compositionally biased region" description="Basic and acidic residues" evidence="2">
    <location>
        <begin position="187"/>
        <end position="200"/>
    </location>
</feature>
<feature type="coiled-coil region" evidence="1">
    <location>
        <begin position="328"/>
        <end position="355"/>
    </location>
</feature>
<proteinExistence type="predicted"/>
<evidence type="ECO:0000256" key="2">
    <source>
        <dbReference type="SAM" id="MobiDB-lite"/>
    </source>
</evidence>
<organism evidence="3 4">
    <name type="scientific">Acipenser oxyrinchus oxyrinchus</name>
    <dbReference type="NCBI Taxonomy" id="40147"/>
    <lineage>
        <taxon>Eukaryota</taxon>
        <taxon>Metazoa</taxon>
        <taxon>Chordata</taxon>
        <taxon>Craniata</taxon>
        <taxon>Vertebrata</taxon>
        <taxon>Euteleostomi</taxon>
        <taxon>Actinopterygii</taxon>
        <taxon>Chondrostei</taxon>
        <taxon>Acipenseriformes</taxon>
        <taxon>Acipenseridae</taxon>
        <taxon>Acipenser</taxon>
    </lineage>
</organism>